<protein>
    <submittedName>
        <fullName evidence="2">SRPBCC family protein</fullName>
    </submittedName>
</protein>
<comment type="caution">
    <text evidence="2">The sequence shown here is derived from an EMBL/GenBank/DDBJ whole genome shotgun (WGS) entry which is preliminary data.</text>
</comment>
<evidence type="ECO:0000259" key="1">
    <source>
        <dbReference type="Pfam" id="PF03364"/>
    </source>
</evidence>
<dbReference type="InterPro" id="IPR005031">
    <property type="entry name" value="COQ10_START"/>
</dbReference>
<dbReference type="Proteomes" id="UP001304769">
    <property type="component" value="Unassembled WGS sequence"/>
</dbReference>
<dbReference type="SUPFAM" id="SSF55961">
    <property type="entry name" value="Bet v1-like"/>
    <property type="match status" value="1"/>
</dbReference>
<keyword evidence="3" id="KW-1185">Reference proteome</keyword>
<evidence type="ECO:0000313" key="3">
    <source>
        <dbReference type="Proteomes" id="UP001304769"/>
    </source>
</evidence>
<evidence type="ECO:0000313" key="2">
    <source>
        <dbReference type="EMBL" id="MEA5457141.1"/>
    </source>
</evidence>
<dbReference type="Gene3D" id="3.30.530.20">
    <property type="match status" value="1"/>
</dbReference>
<reference evidence="2 3" key="1">
    <citation type="submission" date="2023-12" db="EMBL/GenBank/DDBJ databases">
        <title>Sinomonas terricola sp. nov, isolated from litchi orchard soil in Guangdong, PR China.</title>
        <authorList>
            <person name="Jiaxin W."/>
            <person name="Yang Z."/>
            <person name="Honghui Z."/>
        </authorList>
    </citation>
    <scope>NUCLEOTIDE SEQUENCE [LARGE SCALE GENOMIC DNA]</scope>
    <source>
        <strain evidence="2 3">JGH33</strain>
    </source>
</reference>
<dbReference type="RefSeq" id="WP_323281053.1">
    <property type="nucleotide sequence ID" value="NZ_JAYGGQ010000022.1"/>
</dbReference>
<dbReference type="Pfam" id="PF03364">
    <property type="entry name" value="Polyketide_cyc"/>
    <property type="match status" value="1"/>
</dbReference>
<dbReference type="EMBL" id="JAYGGQ010000022">
    <property type="protein sequence ID" value="MEA5457141.1"/>
    <property type="molecule type" value="Genomic_DNA"/>
</dbReference>
<sequence length="189" mass="21207">MTARYHFISTFRFDGALDPVWTELMEVEQWPQWWPWLKRVEVLRASVGDGVGAVYRNTVRAPAGYGFVYETETTAVEPRRLIDARSSGDLVGRGRLAVESSSGSEFTLRFAWLVETPKLWMRALAPIARPAFTWNHGWMMNAFGAGLADRSGARLVSSEHTTIKPGRPGFWIMPEFGGNTDPNAKADEV</sequence>
<organism evidence="2 3">
    <name type="scientific">Sinomonas terricola</name>
    <dbReference type="NCBI Taxonomy" id="3110330"/>
    <lineage>
        <taxon>Bacteria</taxon>
        <taxon>Bacillati</taxon>
        <taxon>Actinomycetota</taxon>
        <taxon>Actinomycetes</taxon>
        <taxon>Micrococcales</taxon>
        <taxon>Micrococcaceae</taxon>
        <taxon>Sinomonas</taxon>
    </lineage>
</organism>
<feature type="domain" description="Coenzyme Q-binding protein COQ10 START" evidence="1">
    <location>
        <begin position="20"/>
        <end position="142"/>
    </location>
</feature>
<dbReference type="InterPro" id="IPR023393">
    <property type="entry name" value="START-like_dom_sf"/>
</dbReference>
<proteinExistence type="predicted"/>
<accession>A0ABU5TBT1</accession>
<gene>
    <name evidence="2" type="ORF">SPF06_20670</name>
</gene>
<name>A0ABU5TBT1_9MICC</name>